<comment type="caution">
    <text evidence="1">The sequence shown here is derived from an EMBL/GenBank/DDBJ whole genome shotgun (WGS) entry which is preliminary data.</text>
</comment>
<evidence type="ECO:0000313" key="1">
    <source>
        <dbReference type="EMBL" id="KAH7666866.1"/>
    </source>
</evidence>
<dbReference type="EMBL" id="CM037022">
    <property type="protein sequence ID" value="KAH7666866.1"/>
    <property type="molecule type" value="Genomic_DNA"/>
</dbReference>
<reference evidence="2" key="1">
    <citation type="journal article" date="2022" name="Nat. Commun.">
        <title>Chromosome evolution and the genetic basis of agronomically important traits in greater yam.</title>
        <authorList>
            <person name="Bredeson J.V."/>
            <person name="Lyons J.B."/>
            <person name="Oniyinde I.O."/>
            <person name="Okereke N.R."/>
            <person name="Kolade O."/>
            <person name="Nnabue I."/>
            <person name="Nwadili C.O."/>
            <person name="Hribova E."/>
            <person name="Parker M."/>
            <person name="Nwogha J."/>
            <person name="Shu S."/>
            <person name="Carlson J."/>
            <person name="Kariba R."/>
            <person name="Muthemba S."/>
            <person name="Knop K."/>
            <person name="Barton G.J."/>
            <person name="Sherwood A.V."/>
            <person name="Lopez-Montes A."/>
            <person name="Asiedu R."/>
            <person name="Jamnadass R."/>
            <person name="Muchugi A."/>
            <person name="Goodstein D."/>
            <person name="Egesi C.N."/>
            <person name="Featherston J."/>
            <person name="Asfaw A."/>
            <person name="Simpson G.G."/>
            <person name="Dolezel J."/>
            <person name="Hendre P.S."/>
            <person name="Van Deynze A."/>
            <person name="Kumar P.L."/>
            <person name="Obidiegwu J.E."/>
            <person name="Bhattacharjee R."/>
            <person name="Rokhsar D.S."/>
        </authorList>
    </citation>
    <scope>NUCLEOTIDE SEQUENCE [LARGE SCALE GENOMIC DNA]</scope>
    <source>
        <strain evidence="2">cv. TDa95/00328</strain>
    </source>
</reference>
<accession>A0ACB7V0M9</accession>
<name>A0ACB7V0M9_DIOAL</name>
<dbReference type="Proteomes" id="UP000827976">
    <property type="component" value="Chromosome 12"/>
</dbReference>
<protein>
    <submittedName>
        <fullName evidence="1">Fyv7/TAP26 protein</fullName>
    </submittedName>
</protein>
<keyword evidence="2" id="KW-1185">Reference proteome</keyword>
<gene>
    <name evidence="1" type="ORF">IHE45_12G024500</name>
</gene>
<evidence type="ECO:0000313" key="2">
    <source>
        <dbReference type="Proteomes" id="UP000827976"/>
    </source>
</evidence>
<organism evidence="1 2">
    <name type="scientific">Dioscorea alata</name>
    <name type="common">Purple yam</name>
    <dbReference type="NCBI Taxonomy" id="55571"/>
    <lineage>
        <taxon>Eukaryota</taxon>
        <taxon>Viridiplantae</taxon>
        <taxon>Streptophyta</taxon>
        <taxon>Embryophyta</taxon>
        <taxon>Tracheophyta</taxon>
        <taxon>Spermatophyta</taxon>
        <taxon>Magnoliopsida</taxon>
        <taxon>Liliopsida</taxon>
        <taxon>Dioscoreales</taxon>
        <taxon>Dioscoreaceae</taxon>
        <taxon>Dioscorea</taxon>
    </lineage>
</organism>
<proteinExistence type="predicted"/>
<sequence>MSINIRRQIGSVMRSDWVEEASHWRHLLMPSLDPQDTILQSSKNKESFTEMRKFVSKYKKLVQDQSQSANHLSLAPKLEDDDEGENEMDLSNRRKNKMNKKKNNLQSVREEFEKKQAEKEKARMEKEALMQAKKEERARAEAKRKTLRENMFKKTRSGQPVMKYRVSHLLEGITENSSN</sequence>